<evidence type="ECO:0000313" key="2">
    <source>
        <dbReference type="EMBL" id="ONF44712.1"/>
    </source>
</evidence>
<protein>
    <submittedName>
        <fullName evidence="2">DUF2057 domain-containing protein</fullName>
    </submittedName>
</protein>
<proteinExistence type="predicted"/>
<name>A0A1V2DVJ4_9GAMM</name>
<keyword evidence="3" id="KW-1185">Reference proteome</keyword>
<accession>A0A1V2DVJ4</accession>
<reference evidence="2" key="1">
    <citation type="submission" date="2016-12" db="EMBL/GenBank/DDBJ databases">
        <title>Marinobacter lutaoensis whole genome sequencing.</title>
        <authorList>
            <person name="Verma A."/>
            <person name="Krishnamurthi S."/>
        </authorList>
    </citation>
    <scope>NUCLEOTIDE SEQUENCE [LARGE SCALE GENOMIC DNA]</scope>
    <source>
        <strain evidence="2">T5054</strain>
    </source>
</reference>
<dbReference type="Proteomes" id="UP000189339">
    <property type="component" value="Unassembled WGS sequence"/>
</dbReference>
<sequence length="216" mass="23377">MTLSHVTGWCRPLLAGVLVLMLSACASSVSRVETWQGNPAAASEAAVLKAPGEIQVKNVNGRSMTNFLIDDLDLDYALLPGENQVVFTYKTIWANPGVVENGESKVFTVESDPQVVRFDARPNAVYHFEFDKPATRPEAEAMMPTFSATLVDAQGQVVATSNRWTPTAGTAARTPLPALGETASESADGSTLERLKAVWATASDEEKRAFLRWAFE</sequence>
<dbReference type="EMBL" id="MSCW01000003">
    <property type="protein sequence ID" value="ONF44712.1"/>
    <property type="molecule type" value="Genomic_DNA"/>
</dbReference>
<dbReference type="AlphaFoldDB" id="A0A1V2DVJ4"/>
<comment type="caution">
    <text evidence="2">The sequence shown here is derived from an EMBL/GenBank/DDBJ whole genome shotgun (WGS) entry which is preliminary data.</text>
</comment>
<gene>
    <name evidence="2" type="ORF">BTO32_04495</name>
</gene>
<evidence type="ECO:0000256" key="1">
    <source>
        <dbReference type="SAM" id="MobiDB-lite"/>
    </source>
</evidence>
<organism evidence="2 3">
    <name type="scientific">Marinobacter lutaoensis</name>
    <dbReference type="NCBI Taxonomy" id="135739"/>
    <lineage>
        <taxon>Bacteria</taxon>
        <taxon>Pseudomonadati</taxon>
        <taxon>Pseudomonadota</taxon>
        <taxon>Gammaproteobacteria</taxon>
        <taxon>Pseudomonadales</taxon>
        <taxon>Marinobacteraceae</taxon>
        <taxon>Marinobacter</taxon>
    </lineage>
</organism>
<dbReference type="InterPro" id="IPR018635">
    <property type="entry name" value="UPF0319"/>
</dbReference>
<dbReference type="OrthoDB" id="6363842at2"/>
<feature type="region of interest" description="Disordered" evidence="1">
    <location>
        <begin position="166"/>
        <end position="187"/>
    </location>
</feature>
<dbReference type="Pfam" id="PF09829">
    <property type="entry name" value="DUF2057"/>
    <property type="match status" value="1"/>
</dbReference>
<evidence type="ECO:0000313" key="3">
    <source>
        <dbReference type="Proteomes" id="UP000189339"/>
    </source>
</evidence>
<dbReference type="RefSeq" id="WP_076723262.1">
    <property type="nucleotide sequence ID" value="NZ_JABWTC010000011.1"/>
</dbReference>